<keyword evidence="1" id="KW-0812">Transmembrane</keyword>
<feature type="transmembrane region" description="Helical" evidence="1">
    <location>
        <begin position="355"/>
        <end position="376"/>
    </location>
</feature>
<dbReference type="Gene3D" id="1.20.1250.20">
    <property type="entry name" value="MFS general substrate transporter like domains"/>
    <property type="match status" value="1"/>
</dbReference>
<evidence type="ECO:0008006" key="3">
    <source>
        <dbReference type="Google" id="ProtNLM"/>
    </source>
</evidence>
<name>A0A6M2EH35_9ROSI</name>
<feature type="transmembrane region" description="Helical" evidence="1">
    <location>
        <begin position="331"/>
        <end position="349"/>
    </location>
</feature>
<feature type="transmembrane region" description="Helical" evidence="1">
    <location>
        <begin position="263"/>
        <end position="284"/>
    </location>
</feature>
<dbReference type="PANTHER" id="PTHR23516">
    <property type="entry name" value="SAM (S-ADENOSYL METHIONINE) TRANSPORTER"/>
    <property type="match status" value="1"/>
</dbReference>
<proteinExistence type="predicted"/>
<sequence>MGVEVENSKWEPNPSLYGFIIMCCFFSIALFPRFFNKSVSPSALSDQSHSLSPHRYFLFLYSLASAMEGVWSVFGDFEFVYNGISKEQILFSLCLGFGSSLLFASLLPFLFDSIAGHHKACLMFCILHLFVGTWKRMVPQSHPFIWLSTLSSSLATSIFSFAFEAWLVLENENQGHRQQALTRTFWLMTFFESASLIGSQVLANWLLASNVDTGIASSSTATIFIAIIGIFCVTKGWKQAPHFAPVKNRRQMSYTHIFNDKRILLLGFAHACLQFSIATFWILWAPTLVADGREVHLGLIYPCLMGARMLGSTLFPWLLSGPSSLRIEDCLVYAFTVLGLALSIVAYDYQEIGVLVSLFCLFHAGVGLIIPSLARLRAIHVPNELRGGMISLSLAPANAAILFLLILRGYYQKIENSTIVALAALGLFMASGSMHLLKRWGKQPFQNWHKS</sequence>
<reference evidence="2" key="1">
    <citation type="submission" date="2020-03" db="EMBL/GenBank/DDBJ databases">
        <authorList>
            <person name="Zhang R."/>
        </authorList>
    </citation>
    <scope>NUCLEOTIDE SEQUENCE</scope>
</reference>
<feature type="transmembrane region" description="Helical" evidence="1">
    <location>
        <begin position="299"/>
        <end position="319"/>
    </location>
</feature>
<evidence type="ECO:0000256" key="1">
    <source>
        <dbReference type="SAM" id="Phobius"/>
    </source>
</evidence>
<keyword evidence="1" id="KW-1133">Transmembrane helix</keyword>
<feature type="transmembrane region" description="Helical" evidence="1">
    <location>
        <begin position="56"/>
        <end position="74"/>
    </location>
</feature>
<dbReference type="SUPFAM" id="SSF103473">
    <property type="entry name" value="MFS general substrate transporter"/>
    <property type="match status" value="1"/>
</dbReference>
<dbReference type="EMBL" id="GILB01002362">
    <property type="protein sequence ID" value="NUU82695.1"/>
    <property type="molecule type" value="Transcribed_RNA"/>
</dbReference>
<dbReference type="AlphaFoldDB" id="A0A6M2EH35"/>
<organism evidence="2">
    <name type="scientific">Populus davidiana</name>
    <dbReference type="NCBI Taxonomy" id="266767"/>
    <lineage>
        <taxon>Eukaryota</taxon>
        <taxon>Viridiplantae</taxon>
        <taxon>Streptophyta</taxon>
        <taxon>Embryophyta</taxon>
        <taxon>Tracheophyta</taxon>
        <taxon>Spermatophyta</taxon>
        <taxon>Magnoliopsida</taxon>
        <taxon>eudicotyledons</taxon>
        <taxon>Gunneridae</taxon>
        <taxon>Pentapetalae</taxon>
        <taxon>rosids</taxon>
        <taxon>fabids</taxon>
        <taxon>Malpighiales</taxon>
        <taxon>Salicaceae</taxon>
        <taxon>Saliceae</taxon>
        <taxon>Populus</taxon>
    </lineage>
</organism>
<feature type="transmembrane region" description="Helical" evidence="1">
    <location>
        <begin position="181"/>
        <end position="203"/>
    </location>
</feature>
<dbReference type="PANTHER" id="PTHR23516:SF2">
    <property type="entry name" value="MOLYBDATE-ANION TRANSPORTER"/>
    <property type="match status" value="1"/>
</dbReference>
<keyword evidence="1" id="KW-0472">Membrane</keyword>
<dbReference type="Pfam" id="PF05631">
    <property type="entry name" value="MFS_5"/>
    <property type="match status" value="1"/>
</dbReference>
<dbReference type="GO" id="GO:0016020">
    <property type="term" value="C:membrane"/>
    <property type="evidence" value="ECO:0007669"/>
    <property type="project" value="InterPro"/>
</dbReference>
<feature type="transmembrane region" description="Helical" evidence="1">
    <location>
        <begin position="417"/>
        <end position="437"/>
    </location>
</feature>
<feature type="transmembrane region" description="Helical" evidence="1">
    <location>
        <begin position="215"/>
        <end position="233"/>
    </location>
</feature>
<evidence type="ECO:0000313" key="2">
    <source>
        <dbReference type="EMBL" id="NUU82695.1"/>
    </source>
</evidence>
<dbReference type="InterPro" id="IPR036259">
    <property type="entry name" value="MFS_trans_sf"/>
</dbReference>
<feature type="transmembrane region" description="Helical" evidence="1">
    <location>
        <begin position="388"/>
        <end position="411"/>
    </location>
</feature>
<feature type="transmembrane region" description="Helical" evidence="1">
    <location>
        <begin position="144"/>
        <end position="169"/>
    </location>
</feature>
<feature type="transmembrane region" description="Helical" evidence="1">
    <location>
        <begin position="16"/>
        <end position="35"/>
    </location>
</feature>
<protein>
    <recommendedName>
        <fullName evidence="3">Major facilitator superfamily (MFS) profile domain-containing protein</fullName>
    </recommendedName>
</protein>
<feature type="transmembrane region" description="Helical" evidence="1">
    <location>
        <begin position="89"/>
        <end position="111"/>
    </location>
</feature>
<accession>A0A6M2EH35</accession>
<dbReference type="GO" id="GO:0015098">
    <property type="term" value="F:molybdate ion transmembrane transporter activity"/>
    <property type="evidence" value="ECO:0007669"/>
    <property type="project" value="InterPro"/>
</dbReference>
<dbReference type="InterPro" id="IPR008509">
    <property type="entry name" value="MOT2/MFSD5"/>
</dbReference>